<evidence type="ECO:0000256" key="7">
    <source>
        <dbReference type="ARBA" id="ARBA00025253"/>
    </source>
</evidence>
<dbReference type="OrthoDB" id="8775810at2759"/>
<dbReference type="GO" id="GO:0000727">
    <property type="term" value="P:double-strand break repair via break-induced replication"/>
    <property type="evidence" value="ECO:0007669"/>
    <property type="project" value="TreeGrafter"/>
</dbReference>
<dbReference type="PANTHER" id="PTHR28124:SF1">
    <property type="entry name" value="DNA REPLICATION REGULATOR SLD2"/>
    <property type="match status" value="1"/>
</dbReference>
<proteinExistence type="inferred from homology"/>
<dbReference type="GO" id="GO:0031261">
    <property type="term" value="C:DNA replication preinitiation complex"/>
    <property type="evidence" value="ECO:0007669"/>
    <property type="project" value="TreeGrafter"/>
</dbReference>
<evidence type="ECO:0000256" key="5">
    <source>
        <dbReference type="ARBA" id="ARBA00023242"/>
    </source>
</evidence>
<dbReference type="CDD" id="cd22289">
    <property type="entry name" value="RecQL4_SLD2_NTD"/>
    <property type="match status" value="1"/>
</dbReference>
<dbReference type="InterPro" id="IPR021110">
    <property type="entry name" value="DNA_rep_checkpnt_protein"/>
</dbReference>
<dbReference type="Proteomes" id="UP000777438">
    <property type="component" value="Unassembled WGS sequence"/>
</dbReference>
<feature type="compositionally biased region" description="Basic and acidic residues" evidence="9">
    <location>
        <begin position="157"/>
        <end position="168"/>
    </location>
</feature>
<evidence type="ECO:0000256" key="4">
    <source>
        <dbReference type="ARBA" id="ARBA00022705"/>
    </source>
</evidence>
<gene>
    <name evidence="10" type="ORF">B0T10DRAFT_433418</name>
</gene>
<comment type="subcellular location">
    <subcellularLocation>
        <location evidence="1 8">Nucleus</location>
    </subcellularLocation>
</comment>
<keyword evidence="11" id="KW-1185">Reference proteome</keyword>
<comment type="function">
    <text evidence="7 8">Has a role in the initiation of DNA replication. Required at S-phase checkpoint.</text>
</comment>
<feature type="region of interest" description="Disordered" evidence="9">
    <location>
        <begin position="319"/>
        <end position="460"/>
    </location>
</feature>
<dbReference type="GO" id="GO:0006270">
    <property type="term" value="P:DNA replication initiation"/>
    <property type="evidence" value="ECO:0007669"/>
    <property type="project" value="UniProtKB-UniRule"/>
</dbReference>
<evidence type="ECO:0000256" key="3">
    <source>
        <dbReference type="ARBA" id="ARBA00018363"/>
    </source>
</evidence>
<evidence type="ECO:0000256" key="8">
    <source>
        <dbReference type="RuleBase" id="RU367067"/>
    </source>
</evidence>
<feature type="compositionally biased region" description="Basic and acidic residues" evidence="9">
    <location>
        <begin position="93"/>
        <end position="108"/>
    </location>
</feature>
<keyword evidence="4 8" id="KW-0235">DNA replication</keyword>
<feature type="region of interest" description="Disordered" evidence="9">
    <location>
        <begin position="22"/>
        <end position="136"/>
    </location>
</feature>
<evidence type="ECO:0000313" key="11">
    <source>
        <dbReference type="Proteomes" id="UP000777438"/>
    </source>
</evidence>
<feature type="compositionally biased region" description="Basic residues" evidence="9">
    <location>
        <begin position="346"/>
        <end position="368"/>
    </location>
</feature>
<dbReference type="Gene3D" id="1.10.10.1460">
    <property type="match status" value="1"/>
</dbReference>
<evidence type="ECO:0000256" key="9">
    <source>
        <dbReference type="SAM" id="MobiDB-lite"/>
    </source>
</evidence>
<dbReference type="GO" id="GO:1902977">
    <property type="term" value="P:mitotic DNA replication preinitiation complex assembly"/>
    <property type="evidence" value="ECO:0007669"/>
    <property type="project" value="TreeGrafter"/>
</dbReference>
<feature type="region of interest" description="Disordered" evidence="9">
    <location>
        <begin position="148"/>
        <end position="196"/>
    </location>
</feature>
<evidence type="ECO:0000256" key="2">
    <source>
        <dbReference type="ARBA" id="ARBA00007276"/>
    </source>
</evidence>
<reference evidence="10 11" key="1">
    <citation type="journal article" date="2021" name="Nat. Commun.">
        <title>Genetic determinants of endophytism in the Arabidopsis root mycobiome.</title>
        <authorList>
            <person name="Mesny F."/>
            <person name="Miyauchi S."/>
            <person name="Thiergart T."/>
            <person name="Pickel B."/>
            <person name="Atanasova L."/>
            <person name="Karlsson M."/>
            <person name="Huettel B."/>
            <person name="Barry K.W."/>
            <person name="Haridas S."/>
            <person name="Chen C."/>
            <person name="Bauer D."/>
            <person name="Andreopoulos W."/>
            <person name="Pangilinan J."/>
            <person name="LaButti K."/>
            <person name="Riley R."/>
            <person name="Lipzen A."/>
            <person name="Clum A."/>
            <person name="Drula E."/>
            <person name="Henrissat B."/>
            <person name="Kohler A."/>
            <person name="Grigoriev I.V."/>
            <person name="Martin F.M."/>
            <person name="Hacquard S."/>
        </authorList>
    </citation>
    <scope>NUCLEOTIDE SEQUENCE [LARGE SCALE GENOMIC DNA]</scope>
    <source>
        <strain evidence="10 11">MPI-CAGE-CH-0241</strain>
    </source>
</reference>
<comment type="caution">
    <text evidence="10">The sequence shown here is derived from an EMBL/GenBank/DDBJ whole genome shotgun (WGS) entry which is preliminary data.</text>
</comment>
<sequence length="460" mass="51565">MDDNAKAEYEAKSQDLRADLKQWEGDWAKSHNGKKPGREDIKANPEIARKYKQYNQVRDILSGKVSPPTQQDPPKKRKPDPLPAQTPTKRTRHFETPSKDRTANHDDEFMSPAVSRKLFSPVSVTSLGPTPQRDGRVLGLFDLLVEKELGTPSKNDSPTKKDAQRRIDVTPSKRSTMSDETTARLGRTPMSASKRQALDMFMTPRKNRGMNADAVTPSSVSKLQFDTPAFLKRNSLPVLDEIGDFDAPAPLRLPRKPMVRGLSEIVASLRKVEEETLDDDLDALREAENEEIGGPVPKPVQPKPKDDVLVEDSQVKQLPLGGFDDEGLYDSPVEDAVGRDGNPLRVYKKKGQKRTTRKVNIKPMRLKRPTNMGEAQHSDDEDEENRIPETQQGAEDAGSESDFERVKSKPKKSARKPEGTVKKAVRKVNELAHANFQRLKLKNSGAKGGPGFNSRFRRRR</sequence>
<evidence type="ECO:0000313" key="10">
    <source>
        <dbReference type="EMBL" id="KAH6896800.1"/>
    </source>
</evidence>
<dbReference type="Pfam" id="PF11719">
    <property type="entry name" value="Drc1-Sld2"/>
    <property type="match status" value="1"/>
</dbReference>
<feature type="region of interest" description="Disordered" evidence="9">
    <location>
        <begin position="286"/>
        <end position="307"/>
    </location>
</feature>
<organism evidence="10 11">
    <name type="scientific">Thelonectria olida</name>
    <dbReference type="NCBI Taxonomy" id="1576542"/>
    <lineage>
        <taxon>Eukaryota</taxon>
        <taxon>Fungi</taxon>
        <taxon>Dikarya</taxon>
        <taxon>Ascomycota</taxon>
        <taxon>Pezizomycotina</taxon>
        <taxon>Sordariomycetes</taxon>
        <taxon>Hypocreomycetidae</taxon>
        <taxon>Hypocreales</taxon>
        <taxon>Nectriaceae</taxon>
        <taxon>Thelonectria</taxon>
    </lineage>
</organism>
<dbReference type="PANTHER" id="PTHR28124">
    <property type="entry name" value="DNA REPLICATION REGULATOR SLD2"/>
    <property type="match status" value="1"/>
</dbReference>
<keyword evidence="6 8" id="KW-0131">Cell cycle</keyword>
<feature type="compositionally biased region" description="Basic and acidic residues" evidence="9">
    <location>
        <begin position="36"/>
        <end position="49"/>
    </location>
</feature>
<protein>
    <recommendedName>
        <fullName evidence="3 8">DNA replication regulator SLD2</fullName>
    </recommendedName>
</protein>
<dbReference type="GO" id="GO:0003688">
    <property type="term" value="F:DNA replication origin binding"/>
    <property type="evidence" value="ECO:0007669"/>
    <property type="project" value="TreeGrafter"/>
</dbReference>
<dbReference type="GO" id="GO:0003697">
    <property type="term" value="F:single-stranded DNA binding"/>
    <property type="evidence" value="ECO:0007669"/>
    <property type="project" value="TreeGrafter"/>
</dbReference>
<evidence type="ECO:0000256" key="6">
    <source>
        <dbReference type="ARBA" id="ARBA00023306"/>
    </source>
</evidence>
<keyword evidence="5 8" id="KW-0539">Nucleus</keyword>
<accession>A0A9P9AUK3</accession>
<evidence type="ECO:0000256" key="1">
    <source>
        <dbReference type="ARBA" id="ARBA00004123"/>
    </source>
</evidence>
<dbReference type="AlphaFoldDB" id="A0A9P9AUK3"/>
<dbReference type="EMBL" id="JAGPYM010000003">
    <property type="protein sequence ID" value="KAH6896800.1"/>
    <property type="molecule type" value="Genomic_DNA"/>
</dbReference>
<name>A0A9P9AUK3_9HYPO</name>
<dbReference type="FunFam" id="1.10.10.1460:FF:000001">
    <property type="entry name" value="DNA replication regulator Sld2"/>
    <property type="match status" value="1"/>
</dbReference>
<dbReference type="InterPro" id="IPR040203">
    <property type="entry name" value="Sld2"/>
</dbReference>
<comment type="similarity">
    <text evidence="2 8">Belongs to the SLD2 family.</text>
</comment>